<protein>
    <recommendedName>
        <fullName evidence="1">Beta-glucuronidase C-terminal domain-containing protein</fullName>
    </recommendedName>
</protein>
<dbReference type="Pfam" id="PF16862">
    <property type="entry name" value="Glyco_hydro_79C"/>
    <property type="match status" value="1"/>
</dbReference>
<feature type="domain" description="Beta-glucuronidase C-terminal" evidence="1">
    <location>
        <begin position="373"/>
        <end position="475"/>
    </location>
</feature>
<reference evidence="2 3" key="1">
    <citation type="submission" date="2019-02" db="EMBL/GenBank/DDBJ databases">
        <title>Genome sequencing of the rare red list fungi Hericium alpestre (H. flagellum).</title>
        <authorList>
            <person name="Buettner E."/>
            <person name="Kellner H."/>
        </authorList>
    </citation>
    <scope>NUCLEOTIDE SEQUENCE [LARGE SCALE GENOMIC DNA]</scope>
    <source>
        <strain evidence="2 3">DSM 108284</strain>
    </source>
</reference>
<comment type="caution">
    <text evidence="2">The sequence shown here is derived from an EMBL/GenBank/DDBJ whole genome shotgun (WGS) entry which is preliminary data.</text>
</comment>
<dbReference type="PANTHER" id="PTHR36183:SF2">
    <property type="entry name" value="BETA-GLUCURONIDASE C-TERMINAL DOMAIN-CONTAINING PROTEIN"/>
    <property type="match status" value="1"/>
</dbReference>
<dbReference type="AlphaFoldDB" id="A0A4Y9ZTP0"/>
<dbReference type="InterPro" id="IPR031728">
    <property type="entry name" value="GlcAase_C"/>
</dbReference>
<dbReference type="InterPro" id="IPR052974">
    <property type="entry name" value="GH79_Enzymes"/>
</dbReference>
<dbReference type="OrthoDB" id="2831684at2759"/>
<dbReference type="EMBL" id="SFCI01000868">
    <property type="protein sequence ID" value="TFY77604.1"/>
    <property type="molecule type" value="Genomic_DNA"/>
</dbReference>
<evidence type="ECO:0000313" key="2">
    <source>
        <dbReference type="EMBL" id="TFY77604.1"/>
    </source>
</evidence>
<dbReference type="Gene3D" id="3.20.20.80">
    <property type="entry name" value="Glycosidases"/>
    <property type="match status" value="1"/>
</dbReference>
<keyword evidence="3" id="KW-1185">Reference proteome</keyword>
<dbReference type="SUPFAM" id="SSF51445">
    <property type="entry name" value="(Trans)glycosidases"/>
    <property type="match status" value="1"/>
</dbReference>
<dbReference type="InterPro" id="IPR013780">
    <property type="entry name" value="Glyco_hydro_b"/>
</dbReference>
<sequence length="480" mass="52074">MKPSATHHSDAIVPDFASFSIEFWCLPDYTGNMSYPNTFVQQIMKNLKSVTGKSPAIRVGGTSADTTFFDENLEEAMVLPPGLGYFQPENITYGPKYFDYFKTFADDTELTFGLNLADNSSTHIQNAKAEGDATLRAIGKRLVAIEIGNEPDLYIPTLRPADYNQSTYVAEWLAVSGNLNMSSLPHLPLQFGGVARRPTDPNAFQLETLLDFGINTDPRAKVFSQHHYFFDDGATPLLSTLMNHTHTMAHLRPFIVTATDAQAQGIEYIIGETSSASGGGKAGISDVFGAGLWVLDYLLYAASHSVKKMYFHQHTNHTADSVYAYPYTAFQPVGIDGDGPAARPMYYGILAFDTAIGSGKSVVDLSDDVHMPAYALYDARGKLDTVVIVNMNLHNSTASTRASRSFDIHVPAGVDSITARFLTAPGADSQSNIRFDGYAVQNTTGKLVAVGAHAKKQHTSGGMYQLTLQDSEAAVVSLAD</sequence>
<proteinExistence type="predicted"/>
<dbReference type="Proteomes" id="UP000298061">
    <property type="component" value="Unassembled WGS sequence"/>
</dbReference>
<dbReference type="InterPro" id="IPR017853">
    <property type="entry name" value="GH"/>
</dbReference>
<evidence type="ECO:0000313" key="3">
    <source>
        <dbReference type="Proteomes" id="UP000298061"/>
    </source>
</evidence>
<accession>A0A4Y9ZTP0</accession>
<organism evidence="2 3">
    <name type="scientific">Hericium alpestre</name>
    <dbReference type="NCBI Taxonomy" id="135208"/>
    <lineage>
        <taxon>Eukaryota</taxon>
        <taxon>Fungi</taxon>
        <taxon>Dikarya</taxon>
        <taxon>Basidiomycota</taxon>
        <taxon>Agaricomycotina</taxon>
        <taxon>Agaricomycetes</taxon>
        <taxon>Russulales</taxon>
        <taxon>Hericiaceae</taxon>
        <taxon>Hericium</taxon>
    </lineage>
</organism>
<dbReference type="Gene3D" id="2.60.40.1180">
    <property type="entry name" value="Golgi alpha-mannosidase II"/>
    <property type="match status" value="1"/>
</dbReference>
<evidence type="ECO:0000259" key="1">
    <source>
        <dbReference type="Pfam" id="PF16862"/>
    </source>
</evidence>
<gene>
    <name evidence="2" type="ORF">EWM64_g6407</name>
</gene>
<name>A0A4Y9ZTP0_9AGAM</name>
<dbReference type="PANTHER" id="PTHR36183">
    <property type="entry name" value="BETA-GLUCURONIDASE"/>
    <property type="match status" value="1"/>
</dbReference>